<name>A0AA37TR26_9RHOB</name>
<keyword evidence="7" id="KW-1185">Reference proteome</keyword>
<keyword evidence="4" id="KW-0456">Lyase</keyword>
<comment type="similarity">
    <text evidence="1">Belongs to the Gfa family.</text>
</comment>
<accession>A0AA37TR26</accession>
<evidence type="ECO:0000256" key="4">
    <source>
        <dbReference type="ARBA" id="ARBA00023239"/>
    </source>
</evidence>
<evidence type="ECO:0000313" key="7">
    <source>
        <dbReference type="Proteomes" id="UP001157355"/>
    </source>
</evidence>
<proteinExistence type="inferred from homology"/>
<feature type="domain" description="CENP-V/GFA" evidence="5">
    <location>
        <begin position="5"/>
        <end position="115"/>
    </location>
</feature>
<dbReference type="Proteomes" id="UP001157355">
    <property type="component" value="Unassembled WGS sequence"/>
</dbReference>
<dbReference type="GO" id="GO:0016846">
    <property type="term" value="F:carbon-sulfur lyase activity"/>
    <property type="evidence" value="ECO:0007669"/>
    <property type="project" value="InterPro"/>
</dbReference>
<dbReference type="InterPro" id="IPR006913">
    <property type="entry name" value="CENP-V/GFA"/>
</dbReference>
<evidence type="ECO:0000259" key="5">
    <source>
        <dbReference type="PROSITE" id="PS51891"/>
    </source>
</evidence>
<dbReference type="RefSeq" id="WP_284324363.1">
    <property type="nucleotide sequence ID" value="NZ_BSPP01000004.1"/>
</dbReference>
<dbReference type="Pfam" id="PF04828">
    <property type="entry name" value="GFA"/>
    <property type="match status" value="1"/>
</dbReference>
<sequence length="145" mass="15894">MAAEQTGQCLCGAVRLQITSLNSDVHACHCENCRRQTGVCTMTVMVPPDGLTMQGAEAVTTYQSSDWAARSFCSRCGTSLWYRFTEPGDQADYFLNAGLLDDLTGLKLTQEIYYDRKPDAWAFAGDTEKLTGAEIEALYAASPKE</sequence>
<evidence type="ECO:0000313" key="6">
    <source>
        <dbReference type="EMBL" id="GLS86159.1"/>
    </source>
</evidence>
<dbReference type="InterPro" id="IPR011057">
    <property type="entry name" value="Mss4-like_sf"/>
</dbReference>
<dbReference type="AlphaFoldDB" id="A0AA37TR26"/>
<organism evidence="6 7">
    <name type="scientific">Cypionkella aquatica</name>
    <dbReference type="NCBI Taxonomy" id="1756042"/>
    <lineage>
        <taxon>Bacteria</taxon>
        <taxon>Pseudomonadati</taxon>
        <taxon>Pseudomonadota</taxon>
        <taxon>Alphaproteobacteria</taxon>
        <taxon>Rhodobacterales</taxon>
        <taxon>Paracoccaceae</taxon>
        <taxon>Cypionkella</taxon>
    </lineage>
</organism>
<keyword evidence="3" id="KW-0862">Zinc</keyword>
<evidence type="ECO:0000256" key="3">
    <source>
        <dbReference type="ARBA" id="ARBA00022833"/>
    </source>
</evidence>
<dbReference type="PANTHER" id="PTHR33337">
    <property type="entry name" value="GFA DOMAIN-CONTAINING PROTEIN"/>
    <property type="match status" value="1"/>
</dbReference>
<dbReference type="GO" id="GO:0046872">
    <property type="term" value="F:metal ion binding"/>
    <property type="evidence" value="ECO:0007669"/>
    <property type="project" value="UniProtKB-KW"/>
</dbReference>
<dbReference type="EMBL" id="BSPP01000004">
    <property type="protein sequence ID" value="GLS86159.1"/>
    <property type="molecule type" value="Genomic_DNA"/>
</dbReference>
<gene>
    <name evidence="6" type="ORF">GCM10010873_11330</name>
</gene>
<dbReference type="SUPFAM" id="SSF51316">
    <property type="entry name" value="Mss4-like"/>
    <property type="match status" value="1"/>
</dbReference>
<reference evidence="6 7" key="1">
    <citation type="journal article" date="2014" name="Int. J. Syst. Evol. Microbiol.">
        <title>Complete genome sequence of Corynebacterium casei LMG S-19264T (=DSM 44701T), isolated from a smear-ripened cheese.</title>
        <authorList>
            <consortium name="US DOE Joint Genome Institute (JGI-PGF)"/>
            <person name="Walter F."/>
            <person name="Albersmeier A."/>
            <person name="Kalinowski J."/>
            <person name="Ruckert C."/>
        </authorList>
    </citation>
    <scope>NUCLEOTIDE SEQUENCE [LARGE SCALE GENOMIC DNA]</scope>
    <source>
        <strain evidence="6 7">NBRC 111766</strain>
    </source>
</reference>
<dbReference type="PANTHER" id="PTHR33337:SF40">
    <property type="entry name" value="CENP-V_GFA DOMAIN-CONTAINING PROTEIN-RELATED"/>
    <property type="match status" value="1"/>
</dbReference>
<keyword evidence="2" id="KW-0479">Metal-binding</keyword>
<protein>
    <submittedName>
        <fullName evidence="6">Aldehyde-activating protein</fullName>
    </submittedName>
</protein>
<evidence type="ECO:0000256" key="1">
    <source>
        <dbReference type="ARBA" id="ARBA00005495"/>
    </source>
</evidence>
<comment type="caution">
    <text evidence="6">The sequence shown here is derived from an EMBL/GenBank/DDBJ whole genome shotgun (WGS) entry which is preliminary data.</text>
</comment>
<dbReference type="Gene3D" id="3.90.1590.10">
    <property type="entry name" value="glutathione-dependent formaldehyde- activating enzyme (gfa)"/>
    <property type="match status" value="1"/>
</dbReference>
<evidence type="ECO:0000256" key="2">
    <source>
        <dbReference type="ARBA" id="ARBA00022723"/>
    </source>
</evidence>
<dbReference type="PROSITE" id="PS51891">
    <property type="entry name" value="CENP_V_GFA"/>
    <property type="match status" value="1"/>
</dbReference>